<dbReference type="SUPFAM" id="SSF48498">
    <property type="entry name" value="Tetracyclin repressor-like, C-terminal domain"/>
    <property type="match status" value="1"/>
</dbReference>
<keyword evidence="2" id="KW-0238">DNA-binding</keyword>
<organism evidence="4 5">
    <name type="scientific">Piscinibacter gummiphilus</name>
    <dbReference type="NCBI Taxonomy" id="946333"/>
    <lineage>
        <taxon>Bacteria</taxon>
        <taxon>Pseudomonadati</taxon>
        <taxon>Pseudomonadota</taxon>
        <taxon>Betaproteobacteria</taxon>
        <taxon>Burkholderiales</taxon>
        <taxon>Sphaerotilaceae</taxon>
        <taxon>Piscinibacter</taxon>
    </lineage>
</organism>
<dbReference type="GO" id="GO:0000976">
    <property type="term" value="F:transcription cis-regulatory region binding"/>
    <property type="evidence" value="ECO:0007669"/>
    <property type="project" value="TreeGrafter"/>
</dbReference>
<dbReference type="GO" id="GO:0003700">
    <property type="term" value="F:DNA-binding transcription factor activity"/>
    <property type="evidence" value="ECO:0007669"/>
    <property type="project" value="TreeGrafter"/>
</dbReference>
<dbReference type="PANTHER" id="PTHR30055:SF240">
    <property type="entry name" value="HTH-TYPE TRANSCRIPTIONAL REGULATOR ACRR"/>
    <property type="match status" value="1"/>
</dbReference>
<reference evidence="4 5" key="1">
    <citation type="submission" date="2016-04" db="EMBL/GenBank/DDBJ databases">
        <title>Complete genome sequence of natural rubber-degrading, novel Gram-negative bacterium, Rhizobacter gummiphilus strain NS21.</title>
        <authorList>
            <person name="Tabata M."/>
            <person name="Kasai D."/>
            <person name="Fukuda M."/>
        </authorList>
    </citation>
    <scope>NUCLEOTIDE SEQUENCE [LARGE SCALE GENOMIC DNA]</scope>
    <source>
        <strain evidence="4 5">NS21</strain>
    </source>
</reference>
<sequence>MQLQLPPRFGFSEFKRATPIDAATVWQVLIERNAERVPVKRPEVARENLRRIIESTFRLANKAGFGAMTLRELSQEAGLSMGGLYGYITSKDDLASMMEDMIRYVAGEIPVWFAGHGETPLDRLDAIMRALVYQAELLQPWFYFVFMESRTLSSAQKLIAKNSELDMHRALVQLIEEGGEADPLRAQMAAAHIHVMIQDWHIKRWKYKQMKATVDQFADSVSRFVRGGLARPAD</sequence>
<dbReference type="EMBL" id="CP015118">
    <property type="protein sequence ID" value="ARN19388.1"/>
    <property type="molecule type" value="Genomic_DNA"/>
</dbReference>
<dbReference type="InterPro" id="IPR009057">
    <property type="entry name" value="Homeodomain-like_sf"/>
</dbReference>
<evidence type="ECO:0000313" key="4">
    <source>
        <dbReference type="EMBL" id="ARN19388.1"/>
    </source>
</evidence>
<dbReference type="Pfam" id="PF00440">
    <property type="entry name" value="TetR_N"/>
    <property type="match status" value="1"/>
</dbReference>
<name>A0A1W6L5H5_9BURK</name>
<dbReference type="Gene3D" id="1.10.10.60">
    <property type="entry name" value="Homeodomain-like"/>
    <property type="match status" value="1"/>
</dbReference>
<dbReference type="InterPro" id="IPR036271">
    <property type="entry name" value="Tet_transcr_reg_TetR-rel_C_sf"/>
</dbReference>
<dbReference type="InterPro" id="IPR050109">
    <property type="entry name" value="HTH-type_TetR-like_transc_reg"/>
</dbReference>
<evidence type="ECO:0000256" key="2">
    <source>
        <dbReference type="ARBA" id="ARBA00023125"/>
    </source>
</evidence>
<keyword evidence="3" id="KW-0804">Transcription</keyword>
<dbReference type="PROSITE" id="PS50977">
    <property type="entry name" value="HTH_TETR_2"/>
    <property type="match status" value="1"/>
</dbReference>
<proteinExistence type="predicted"/>
<dbReference type="InterPro" id="IPR001647">
    <property type="entry name" value="HTH_TetR"/>
</dbReference>
<gene>
    <name evidence="4" type="ORF">A4W93_05370</name>
</gene>
<keyword evidence="5" id="KW-1185">Reference proteome</keyword>
<dbReference type="Proteomes" id="UP000193427">
    <property type="component" value="Chromosome"/>
</dbReference>
<dbReference type="AlphaFoldDB" id="A0A1W6L5H5"/>
<dbReference type="KEGG" id="rgu:A4W93_05370"/>
<dbReference type="PANTHER" id="PTHR30055">
    <property type="entry name" value="HTH-TYPE TRANSCRIPTIONAL REGULATOR RUTR"/>
    <property type="match status" value="1"/>
</dbReference>
<accession>A0A1W6L5H5</accession>
<evidence type="ECO:0000313" key="5">
    <source>
        <dbReference type="Proteomes" id="UP000193427"/>
    </source>
</evidence>
<keyword evidence="1" id="KW-0805">Transcription regulation</keyword>
<evidence type="ECO:0000256" key="3">
    <source>
        <dbReference type="ARBA" id="ARBA00023163"/>
    </source>
</evidence>
<dbReference type="STRING" id="946333.A4W93_05370"/>
<evidence type="ECO:0000256" key="1">
    <source>
        <dbReference type="ARBA" id="ARBA00023015"/>
    </source>
</evidence>
<protein>
    <submittedName>
        <fullName evidence="4">Uncharacterized protein</fullName>
    </submittedName>
</protein>
<dbReference type="OrthoDB" id="9808189at2"/>
<dbReference type="Gene3D" id="1.10.357.10">
    <property type="entry name" value="Tetracycline Repressor, domain 2"/>
    <property type="match status" value="1"/>
</dbReference>
<dbReference type="SUPFAM" id="SSF46689">
    <property type="entry name" value="Homeodomain-like"/>
    <property type="match status" value="1"/>
</dbReference>
<dbReference type="RefSeq" id="WP_085749646.1">
    <property type="nucleotide sequence ID" value="NZ_BSPR01000002.1"/>
</dbReference>